<dbReference type="PANTHER" id="PTHR43280:SF28">
    <property type="entry name" value="HTH-TYPE TRANSCRIPTIONAL ACTIVATOR RHAS"/>
    <property type="match status" value="1"/>
</dbReference>
<keyword evidence="1" id="KW-0805">Transcription regulation</keyword>
<reference evidence="5" key="2">
    <citation type="journal article" date="2021" name="PeerJ">
        <title>Extensive microbial diversity within the chicken gut microbiome revealed by metagenomics and culture.</title>
        <authorList>
            <person name="Gilroy R."/>
            <person name="Ravi A."/>
            <person name="Getino M."/>
            <person name="Pursley I."/>
            <person name="Horton D.L."/>
            <person name="Alikhan N.F."/>
            <person name="Baker D."/>
            <person name="Gharbi K."/>
            <person name="Hall N."/>
            <person name="Watson M."/>
            <person name="Adriaenssens E.M."/>
            <person name="Foster-Nyarko E."/>
            <person name="Jarju S."/>
            <person name="Secka A."/>
            <person name="Antonio M."/>
            <person name="Oren A."/>
            <person name="Chaudhuri R.R."/>
            <person name="La Ragione R."/>
            <person name="Hildebrand F."/>
            <person name="Pallen M.J."/>
        </authorList>
    </citation>
    <scope>NUCLEOTIDE SEQUENCE</scope>
    <source>
        <strain evidence="5">F1-3629</strain>
    </source>
</reference>
<dbReference type="PANTHER" id="PTHR43280">
    <property type="entry name" value="ARAC-FAMILY TRANSCRIPTIONAL REGULATOR"/>
    <property type="match status" value="1"/>
</dbReference>
<dbReference type="InterPro" id="IPR018062">
    <property type="entry name" value="HTH_AraC-typ_CS"/>
</dbReference>
<accession>A0A940DQ06</accession>
<dbReference type="InterPro" id="IPR036163">
    <property type="entry name" value="HMA_dom_sf"/>
</dbReference>
<dbReference type="GO" id="GO:0043565">
    <property type="term" value="F:sequence-specific DNA binding"/>
    <property type="evidence" value="ECO:0007669"/>
    <property type="project" value="InterPro"/>
</dbReference>
<sequence>MEAEYGEKNTLHIKNMVCNRCIMAVENALCGLGLHPVKTELGTAVIREEITDAVHDAVRAALEPLGFEIIDDRKSRIIEQVKSEIIRLVHYDSGGLKVNLSDWLSSRMHKDYSLLSKVFSEATGTTIEKYFIAQKIEKAKELLAYGELSLNEIADRLGYSSAAYLSAQFKNVTGLTPSHFRKIGENRRKPLDEIL</sequence>
<gene>
    <name evidence="5" type="ORF">IAC07_06800</name>
</gene>
<evidence type="ECO:0000256" key="3">
    <source>
        <dbReference type="ARBA" id="ARBA00023163"/>
    </source>
</evidence>
<dbReference type="SUPFAM" id="SSF55008">
    <property type="entry name" value="HMA, heavy metal-associated domain"/>
    <property type="match status" value="1"/>
</dbReference>
<dbReference type="Gene3D" id="1.10.10.60">
    <property type="entry name" value="Homeodomain-like"/>
    <property type="match status" value="2"/>
</dbReference>
<comment type="caution">
    <text evidence="5">The sequence shown here is derived from an EMBL/GenBank/DDBJ whole genome shotgun (WGS) entry which is preliminary data.</text>
</comment>
<dbReference type="SUPFAM" id="SSF46689">
    <property type="entry name" value="Homeodomain-like"/>
    <property type="match status" value="1"/>
</dbReference>
<dbReference type="AlphaFoldDB" id="A0A940DQ06"/>
<evidence type="ECO:0000256" key="1">
    <source>
        <dbReference type="ARBA" id="ARBA00023015"/>
    </source>
</evidence>
<name>A0A940DQ06_9BACT</name>
<protein>
    <submittedName>
        <fullName evidence="5">Helix-turn-helix domain-containing protein</fullName>
    </submittedName>
</protein>
<reference evidence="5" key="1">
    <citation type="submission" date="2020-10" db="EMBL/GenBank/DDBJ databases">
        <authorList>
            <person name="Gilroy R."/>
        </authorList>
    </citation>
    <scope>NUCLEOTIDE SEQUENCE</scope>
    <source>
        <strain evidence="5">F1-3629</strain>
    </source>
</reference>
<evidence type="ECO:0000256" key="2">
    <source>
        <dbReference type="ARBA" id="ARBA00023125"/>
    </source>
</evidence>
<dbReference type="GO" id="GO:0046872">
    <property type="term" value="F:metal ion binding"/>
    <property type="evidence" value="ECO:0007669"/>
    <property type="project" value="InterPro"/>
</dbReference>
<dbReference type="InterPro" id="IPR009057">
    <property type="entry name" value="Homeodomain-like_sf"/>
</dbReference>
<feature type="domain" description="HTH araC/xylS-type" evidence="4">
    <location>
        <begin position="115"/>
        <end position="183"/>
    </location>
</feature>
<evidence type="ECO:0000313" key="5">
    <source>
        <dbReference type="EMBL" id="MBO8454410.1"/>
    </source>
</evidence>
<dbReference type="Proteomes" id="UP000771749">
    <property type="component" value="Unassembled WGS sequence"/>
</dbReference>
<dbReference type="PROSITE" id="PS01124">
    <property type="entry name" value="HTH_ARAC_FAMILY_2"/>
    <property type="match status" value="1"/>
</dbReference>
<dbReference type="Pfam" id="PF12833">
    <property type="entry name" value="HTH_18"/>
    <property type="match status" value="1"/>
</dbReference>
<keyword evidence="3" id="KW-0804">Transcription</keyword>
<dbReference type="Gene3D" id="3.30.70.100">
    <property type="match status" value="1"/>
</dbReference>
<proteinExistence type="predicted"/>
<keyword evidence="2" id="KW-0238">DNA-binding</keyword>
<dbReference type="InterPro" id="IPR018060">
    <property type="entry name" value="HTH_AraC"/>
</dbReference>
<evidence type="ECO:0000313" key="6">
    <source>
        <dbReference type="Proteomes" id="UP000771749"/>
    </source>
</evidence>
<evidence type="ECO:0000259" key="4">
    <source>
        <dbReference type="PROSITE" id="PS01124"/>
    </source>
</evidence>
<dbReference type="GO" id="GO:0003700">
    <property type="term" value="F:DNA-binding transcription factor activity"/>
    <property type="evidence" value="ECO:0007669"/>
    <property type="project" value="InterPro"/>
</dbReference>
<dbReference type="EMBL" id="JADIMJ010000101">
    <property type="protein sequence ID" value="MBO8454410.1"/>
    <property type="molecule type" value="Genomic_DNA"/>
</dbReference>
<dbReference type="SMART" id="SM00342">
    <property type="entry name" value="HTH_ARAC"/>
    <property type="match status" value="1"/>
</dbReference>
<dbReference type="PROSITE" id="PS00041">
    <property type="entry name" value="HTH_ARAC_FAMILY_1"/>
    <property type="match status" value="1"/>
</dbReference>
<organism evidence="5 6">
    <name type="scientific">Candidatus Cryptobacteroides gallistercoris</name>
    <dbReference type="NCBI Taxonomy" id="2840765"/>
    <lineage>
        <taxon>Bacteria</taxon>
        <taxon>Pseudomonadati</taxon>
        <taxon>Bacteroidota</taxon>
        <taxon>Bacteroidia</taxon>
        <taxon>Bacteroidales</taxon>
        <taxon>Candidatus Cryptobacteroides</taxon>
    </lineage>
</organism>